<evidence type="ECO:0000313" key="2">
    <source>
        <dbReference type="Proteomes" id="UP000315017"/>
    </source>
</evidence>
<organism evidence="1 2">
    <name type="scientific">Anatilimnocola aggregata</name>
    <dbReference type="NCBI Taxonomy" id="2528021"/>
    <lineage>
        <taxon>Bacteria</taxon>
        <taxon>Pseudomonadati</taxon>
        <taxon>Planctomycetota</taxon>
        <taxon>Planctomycetia</taxon>
        <taxon>Pirellulales</taxon>
        <taxon>Pirellulaceae</taxon>
        <taxon>Anatilimnocola</taxon>
    </lineage>
</organism>
<accession>A0A517Y709</accession>
<evidence type="ECO:0000313" key="1">
    <source>
        <dbReference type="EMBL" id="QDU26005.1"/>
    </source>
</evidence>
<reference evidence="1 2" key="1">
    <citation type="submission" date="2019-02" db="EMBL/GenBank/DDBJ databases">
        <title>Deep-cultivation of Planctomycetes and their phenomic and genomic characterization uncovers novel biology.</title>
        <authorList>
            <person name="Wiegand S."/>
            <person name="Jogler M."/>
            <person name="Boedeker C."/>
            <person name="Pinto D."/>
            <person name="Vollmers J."/>
            <person name="Rivas-Marin E."/>
            <person name="Kohn T."/>
            <person name="Peeters S.H."/>
            <person name="Heuer A."/>
            <person name="Rast P."/>
            <person name="Oberbeckmann S."/>
            <person name="Bunk B."/>
            <person name="Jeske O."/>
            <person name="Meyerdierks A."/>
            <person name="Storesund J.E."/>
            <person name="Kallscheuer N."/>
            <person name="Luecker S."/>
            <person name="Lage O.M."/>
            <person name="Pohl T."/>
            <person name="Merkel B.J."/>
            <person name="Hornburger P."/>
            <person name="Mueller R.-W."/>
            <person name="Bruemmer F."/>
            <person name="Labrenz M."/>
            <person name="Spormann A.M."/>
            <person name="Op den Camp H."/>
            <person name="Overmann J."/>
            <person name="Amann R."/>
            <person name="Jetten M.S.M."/>
            <person name="Mascher T."/>
            <person name="Medema M.H."/>
            <person name="Devos D.P."/>
            <person name="Kaster A.-K."/>
            <person name="Ovreas L."/>
            <person name="Rohde M."/>
            <person name="Galperin M.Y."/>
            <person name="Jogler C."/>
        </authorList>
    </citation>
    <scope>NUCLEOTIDE SEQUENCE [LARGE SCALE GENOMIC DNA]</scope>
    <source>
        <strain evidence="1 2">ETA_A8</strain>
    </source>
</reference>
<dbReference type="PROSITE" id="PS51318">
    <property type="entry name" value="TAT"/>
    <property type="match status" value="1"/>
</dbReference>
<proteinExistence type="predicted"/>
<dbReference type="KEGG" id="aagg:ETAA8_10770"/>
<dbReference type="PANTHER" id="PTHR43737">
    <property type="entry name" value="BLL7424 PROTEIN"/>
    <property type="match status" value="1"/>
</dbReference>
<dbReference type="Gene3D" id="3.40.720.10">
    <property type="entry name" value="Alkaline Phosphatase, subunit A"/>
    <property type="match status" value="1"/>
</dbReference>
<dbReference type="OrthoDB" id="247240at2"/>
<dbReference type="InterPro" id="IPR017850">
    <property type="entry name" value="Alkaline_phosphatase_core_sf"/>
</dbReference>
<gene>
    <name evidence="1" type="ORF">ETAA8_10770</name>
</gene>
<dbReference type="Pfam" id="PF07394">
    <property type="entry name" value="DUF1501"/>
    <property type="match status" value="1"/>
</dbReference>
<protein>
    <recommendedName>
        <fullName evidence="3">DUF1501 domain-containing protein</fullName>
    </recommendedName>
</protein>
<dbReference type="PANTHER" id="PTHR43737:SF1">
    <property type="entry name" value="DUF1501 DOMAIN-CONTAINING PROTEIN"/>
    <property type="match status" value="1"/>
</dbReference>
<dbReference type="SUPFAM" id="SSF53649">
    <property type="entry name" value="Alkaline phosphatase-like"/>
    <property type="match status" value="1"/>
</dbReference>
<keyword evidence="2" id="KW-1185">Reference proteome</keyword>
<dbReference type="EMBL" id="CP036274">
    <property type="protein sequence ID" value="QDU26005.1"/>
    <property type="molecule type" value="Genomic_DNA"/>
</dbReference>
<dbReference type="RefSeq" id="WP_145085873.1">
    <property type="nucleotide sequence ID" value="NZ_CP036274.1"/>
</dbReference>
<dbReference type="Proteomes" id="UP000315017">
    <property type="component" value="Chromosome"/>
</dbReference>
<dbReference type="InterPro" id="IPR010869">
    <property type="entry name" value="DUF1501"/>
</dbReference>
<sequence>MATLNPLNPFPSLLATNRRDWLAHAASGLGAMALAAMLGEDAAAAGAKASTGLHHAARAKRCIHIFSPGGVSQVDTFDYKPELEKLDGQPLTGKGKLEPFFGKIGKLQKSFYPFKQYGETGTWVSGLLPHIAECVDDLTIVRSLVAKSSSHTPACFQMNTGFTLNGYPSLGAWLSYGLGSETQSLPSFVVLPDPRGIVNGGASNWGSGFLPAQHQGVAFETSKPDPVTNLNTPANVSPAARAAAMQVLEQMNRRMAEQYPLDSAFAARLRSYELAAQMQASIPQTVGLEDESAETHALYGLDQPLTAGFGRNCLLARRLIERGVRFVQLYNGGALGSPRINWDAHEDLKQNHDTQGVLLDKPVAGLLKDLKRRGLLDDTLVFWTSEFGRTPFTQGENGKGRDHHNLCFTGWLCGGGVKRGYAYGSSDEVGYQPASDPTTVYDLHSTVLHLLGIDHTKLTWYHNGINRRLTDVHGRVVFDLIA</sequence>
<evidence type="ECO:0008006" key="3">
    <source>
        <dbReference type="Google" id="ProtNLM"/>
    </source>
</evidence>
<dbReference type="AlphaFoldDB" id="A0A517Y709"/>
<dbReference type="InterPro" id="IPR006311">
    <property type="entry name" value="TAT_signal"/>
</dbReference>
<name>A0A517Y709_9BACT</name>